<name>A0A075FZ44_9EURY</name>
<dbReference type="Pfam" id="PF01667">
    <property type="entry name" value="Ribosomal_S27e"/>
    <property type="match status" value="1"/>
</dbReference>
<comment type="cofactor">
    <cofactor evidence="1">
        <name>Zn(2+)</name>
        <dbReference type="ChEBI" id="CHEBI:29105"/>
    </cofactor>
</comment>
<comment type="similarity">
    <text evidence="2">Belongs to the eukaryotic ribosomal protein eS27 family.</text>
</comment>
<evidence type="ECO:0000256" key="4">
    <source>
        <dbReference type="ARBA" id="ARBA00022980"/>
    </source>
</evidence>
<dbReference type="EMBL" id="KF900431">
    <property type="protein sequence ID" value="AIE94816.1"/>
    <property type="molecule type" value="Genomic_DNA"/>
</dbReference>
<proteinExistence type="inferred from homology"/>
<reference evidence="6" key="1">
    <citation type="journal article" date="2014" name="Genome Biol. Evol.">
        <title>Pangenome evidence for extensive interdomain horizontal transfer affecting lineage core and shell genes in uncultured planktonic thaumarchaeota and euryarchaeota.</title>
        <authorList>
            <person name="Deschamps P."/>
            <person name="Zivanovic Y."/>
            <person name="Moreira D."/>
            <person name="Rodriguez-Valera F."/>
            <person name="Lopez-Garcia P."/>
        </authorList>
    </citation>
    <scope>NUCLEOTIDE SEQUENCE</scope>
</reference>
<keyword evidence="3" id="KW-0862">Zinc</keyword>
<dbReference type="GO" id="GO:0006412">
    <property type="term" value="P:translation"/>
    <property type="evidence" value="ECO:0007669"/>
    <property type="project" value="InterPro"/>
</dbReference>
<dbReference type="InterPro" id="IPR023407">
    <property type="entry name" value="Ribosomal_eS27_Zn-bd_dom_sf"/>
</dbReference>
<accession>A0A075FZ44</accession>
<protein>
    <submittedName>
        <fullName evidence="6">Ribosomal protein S27E</fullName>
    </submittedName>
</protein>
<dbReference type="GO" id="GO:1990904">
    <property type="term" value="C:ribonucleoprotein complex"/>
    <property type="evidence" value="ECO:0007669"/>
    <property type="project" value="UniProtKB-KW"/>
</dbReference>
<evidence type="ECO:0000256" key="5">
    <source>
        <dbReference type="ARBA" id="ARBA00023274"/>
    </source>
</evidence>
<keyword evidence="5" id="KW-0687">Ribonucleoprotein</keyword>
<dbReference type="GO" id="GO:0005840">
    <property type="term" value="C:ribosome"/>
    <property type="evidence" value="ECO:0007669"/>
    <property type="project" value="UniProtKB-KW"/>
</dbReference>
<evidence type="ECO:0000256" key="2">
    <source>
        <dbReference type="ARBA" id="ARBA00010919"/>
    </source>
</evidence>
<organism evidence="6">
    <name type="scientific">uncultured marine group II/III euryarchaeote AD1000_53_H05</name>
    <dbReference type="NCBI Taxonomy" id="1457782"/>
    <lineage>
        <taxon>Archaea</taxon>
        <taxon>Methanobacteriati</taxon>
        <taxon>Methanobacteriota</taxon>
        <taxon>environmental samples</taxon>
    </lineage>
</organism>
<dbReference type="Gene3D" id="2.20.25.100">
    <property type="entry name" value="Zn-binding ribosomal proteins"/>
    <property type="match status" value="1"/>
</dbReference>
<evidence type="ECO:0000256" key="3">
    <source>
        <dbReference type="ARBA" id="ARBA00022833"/>
    </source>
</evidence>
<dbReference type="InterPro" id="IPR000592">
    <property type="entry name" value="Ribosomal_eS27"/>
</dbReference>
<dbReference type="GO" id="GO:0003735">
    <property type="term" value="F:structural constituent of ribosome"/>
    <property type="evidence" value="ECO:0007669"/>
    <property type="project" value="InterPro"/>
</dbReference>
<keyword evidence="4 6" id="KW-0689">Ribosomal protein</keyword>
<dbReference type="SUPFAM" id="SSF57829">
    <property type="entry name" value="Zn-binding ribosomal proteins"/>
    <property type="match status" value="1"/>
</dbReference>
<dbReference type="AlphaFoldDB" id="A0A075FZ44"/>
<evidence type="ECO:0000256" key="1">
    <source>
        <dbReference type="ARBA" id="ARBA00001947"/>
    </source>
</evidence>
<evidence type="ECO:0000313" key="6">
    <source>
        <dbReference type="EMBL" id="AIE94816.1"/>
    </source>
</evidence>
<sequence length="58" mass="6174">MASSDSKFLKVKSPDSDYTVVIFDKCSTIVKDPVTGSTIALPTGGKAKILGEILEELE</sequence>
<dbReference type="InterPro" id="IPR011332">
    <property type="entry name" value="Ribosomal_zn-bd"/>
</dbReference>